<keyword evidence="1 4" id="KW-0533">Nickel</keyword>
<dbReference type="Gene3D" id="3.30.2320.80">
    <property type="match status" value="1"/>
</dbReference>
<dbReference type="PANTHER" id="PTHR34535:SF3">
    <property type="entry name" value="HYDROGENASE MATURATION FACTOR HYPA"/>
    <property type="match status" value="1"/>
</dbReference>
<reference evidence="5" key="1">
    <citation type="submission" date="2020-11" db="EMBL/GenBank/DDBJ databases">
        <title>Isolation and identification of active actinomycetes.</title>
        <authorList>
            <person name="Yu B."/>
        </authorList>
    </citation>
    <scope>NUCLEOTIDE SEQUENCE</scope>
    <source>
        <strain evidence="5">NEAU-YB345</strain>
    </source>
</reference>
<dbReference type="HAMAP" id="MF_00213">
    <property type="entry name" value="HypA_HybF"/>
    <property type="match status" value="1"/>
</dbReference>
<dbReference type="Pfam" id="PF01155">
    <property type="entry name" value="HypA"/>
    <property type="match status" value="1"/>
</dbReference>
<feature type="binding site" evidence="4">
    <location>
        <position position="85"/>
    </location>
    <ligand>
        <name>Zn(2+)</name>
        <dbReference type="ChEBI" id="CHEBI:29105"/>
    </ligand>
</feature>
<accession>A0A931B1Z8</accession>
<organism evidence="5 6">
    <name type="scientific">Streptacidiphilus fuscans</name>
    <dbReference type="NCBI Taxonomy" id="2789292"/>
    <lineage>
        <taxon>Bacteria</taxon>
        <taxon>Bacillati</taxon>
        <taxon>Actinomycetota</taxon>
        <taxon>Actinomycetes</taxon>
        <taxon>Kitasatosporales</taxon>
        <taxon>Streptomycetaceae</taxon>
        <taxon>Streptacidiphilus</taxon>
    </lineage>
</organism>
<dbReference type="GO" id="GO:0051604">
    <property type="term" value="P:protein maturation"/>
    <property type="evidence" value="ECO:0007669"/>
    <property type="project" value="InterPro"/>
</dbReference>
<dbReference type="PANTHER" id="PTHR34535">
    <property type="entry name" value="HYDROGENASE MATURATION FACTOR HYPA"/>
    <property type="match status" value="1"/>
</dbReference>
<dbReference type="InterPro" id="IPR000688">
    <property type="entry name" value="HypA/HybF"/>
</dbReference>
<dbReference type="GO" id="GO:0016151">
    <property type="term" value="F:nickel cation binding"/>
    <property type="evidence" value="ECO:0007669"/>
    <property type="project" value="UniProtKB-UniRule"/>
</dbReference>
<dbReference type="EMBL" id="JADPRT010000004">
    <property type="protein sequence ID" value="MBF9068801.1"/>
    <property type="molecule type" value="Genomic_DNA"/>
</dbReference>
<dbReference type="AlphaFoldDB" id="A0A931B1Z8"/>
<feature type="binding site" evidence="4">
    <location>
        <position position="99"/>
    </location>
    <ligand>
        <name>Zn(2+)</name>
        <dbReference type="ChEBI" id="CHEBI:29105"/>
    </ligand>
</feature>
<feature type="binding site" evidence="4">
    <location>
        <position position="2"/>
    </location>
    <ligand>
        <name>Ni(2+)</name>
        <dbReference type="ChEBI" id="CHEBI:49786"/>
    </ligand>
</feature>
<protein>
    <recommendedName>
        <fullName evidence="4">Hydrogenase maturation factor HypA</fullName>
    </recommendedName>
</protein>
<gene>
    <name evidence="4" type="primary">hypA</name>
    <name evidence="5" type="ORF">I2501_12285</name>
</gene>
<name>A0A931B1Z8_9ACTN</name>
<evidence type="ECO:0000256" key="1">
    <source>
        <dbReference type="ARBA" id="ARBA00022596"/>
    </source>
</evidence>
<keyword evidence="2 4" id="KW-0479">Metal-binding</keyword>
<evidence type="ECO:0000313" key="5">
    <source>
        <dbReference type="EMBL" id="MBF9068801.1"/>
    </source>
</evidence>
<dbReference type="PIRSF" id="PIRSF004761">
    <property type="entry name" value="Hydrgn_mat_HypA"/>
    <property type="match status" value="1"/>
</dbReference>
<comment type="similarity">
    <text evidence="4">Belongs to the HypA/HybF family.</text>
</comment>
<keyword evidence="3 4" id="KW-0862">Zinc</keyword>
<evidence type="ECO:0000256" key="2">
    <source>
        <dbReference type="ARBA" id="ARBA00022723"/>
    </source>
</evidence>
<feature type="binding site" evidence="4">
    <location>
        <position position="102"/>
    </location>
    <ligand>
        <name>Zn(2+)</name>
        <dbReference type="ChEBI" id="CHEBI:29105"/>
    </ligand>
</feature>
<keyword evidence="6" id="KW-1185">Reference proteome</keyword>
<evidence type="ECO:0000313" key="6">
    <source>
        <dbReference type="Proteomes" id="UP000657385"/>
    </source>
</evidence>
<comment type="function">
    <text evidence="4">Involved in the maturation of [NiFe] hydrogenases. Required for nickel insertion into the metal center of the hydrogenase.</text>
</comment>
<dbReference type="RefSeq" id="WP_196193947.1">
    <property type="nucleotide sequence ID" value="NZ_JADPRT010000004.1"/>
</dbReference>
<sequence length="143" mass="15239">MHEMSIALAVVDQVQDAARADRQGGARQGLEGMVPDQVTLRIGELAGVVPDALHFCFQLACEGTLLEGARLLTESVEGRAHCTPCDVRWPTGMPPDLCCPRCGSGASGLLAGRELEIAEVHWTEPGDRGETCKPADIFVVEEA</sequence>
<dbReference type="GO" id="GO:0008270">
    <property type="term" value="F:zinc ion binding"/>
    <property type="evidence" value="ECO:0007669"/>
    <property type="project" value="UniProtKB-UniRule"/>
</dbReference>
<proteinExistence type="inferred from homology"/>
<dbReference type="Proteomes" id="UP000657385">
    <property type="component" value="Unassembled WGS sequence"/>
</dbReference>
<evidence type="ECO:0000256" key="3">
    <source>
        <dbReference type="ARBA" id="ARBA00022833"/>
    </source>
</evidence>
<evidence type="ECO:0000256" key="4">
    <source>
        <dbReference type="HAMAP-Rule" id="MF_00213"/>
    </source>
</evidence>
<comment type="caution">
    <text evidence="5">The sequence shown here is derived from an EMBL/GenBank/DDBJ whole genome shotgun (WGS) entry which is preliminary data.</text>
</comment>
<feature type="binding site" evidence="4">
    <location>
        <position position="82"/>
    </location>
    <ligand>
        <name>Zn(2+)</name>
        <dbReference type="ChEBI" id="CHEBI:29105"/>
    </ligand>
</feature>